<dbReference type="Pfam" id="PF12937">
    <property type="entry name" value="F-box-like"/>
    <property type="match status" value="1"/>
</dbReference>
<evidence type="ECO:0000313" key="3">
    <source>
        <dbReference type="Proteomes" id="UP001218188"/>
    </source>
</evidence>
<name>A0AAD6TJ93_9AGAR</name>
<evidence type="ECO:0000313" key="2">
    <source>
        <dbReference type="EMBL" id="KAJ7046320.1"/>
    </source>
</evidence>
<accession>A0AAD6TJ93</accession>
<dbReference type="InterPro" id="IPR036047">
    <property type="entry name" value="F-box-like_dom_sf"/>
</dbReference>
<comment type="caution">
    <text evidence="2">The sequence shown here is derived from an EMBL/GenBank/DDBJ whole genome shotgun (WGS) entry which is preliminary data.</text>
</comment>
<proteinExistence type="predicted"/>
<gene>
    <name evidence="2" type="ORF">C8F04DRAFT_939280</name>
</gene>
<dbReference type="AlphaFoldDB" id="A0AAD6TJ93"/>
<dbReference type="Proteomes" id="UP001218188">
    <property type="component" value="Unassembled WGS sequence"/>
</dbReference>
<evidence type="ECO:0000259" key="1">
    <source>
        <dbReference type="Pfam" id="PF12937"/>
    </source>
</evidence>
<protein>
    <recommendedName>
        <fullName evidence="1">F-box domain-containing protein</fullName>
    </recommendedName>
</protein>
<dbReference type="InterPro" id="IPR001810">
    <property type="entry name" value="F-box_dom"/>
</dbReference>
<feature type="domain" description="F-box" evidence="1">
    <location>
        <begin position="5"/>
        <end position="59"/>
    </location>
</feature>
<sequence>MSAPIENLPDELLALIFRTAADLPLSPEGWAVPLTVASVSQRWRAVALTSPEVWTTIHISEDRSLDIAALFIERS</sequence>
<reference evidence="2" key="1">
    <citation type="submission" date="2023-03" db="EMBL/GenBank/DDBJ databases">
        <title>Massive genome expansion in bonnet fungi (Mycena s.s.) driven by repeated elements and novel gene families across ecological guilds.</title>
        <authorList>
            <consortium name="Lawrence Berkeley National Laboratory"/>
            <person name="Harder C.B."/>
            <person name="Miyauchi S."/>
            <person name="Viragh M."/>
            <person name="Kuo A."/>
            <person name="Thoen E."/>
            <person name="Andreopoulos B."/>
            <person name="Lu D."/>
            <person name="Skrede I."/>
            <person name="Drula E."/>
            <person name="Henrissat B."/>
            <person name="Morin E."/>
            <person name="Kohler A."/>
            <person name="Barry K."/>
            <person name="LaButti K."/>
            <person name="Morin E."/>
            <person name="Salamov A."/>
            <person name="Lipzen A."/>
            <person name="Mereny Z."/>
            <person name="Hegedus B."/>
            <person name="Baldrian P."/>
            <person name="Stursova M."/>
            <person name="Weitz H."/>
            <person name="Taylor A."/>
            <person name="Grigoriev I.V."/>
            <person name="Nagy L.G."/>
            <person name="Martin F."/>
            <person name="Kauserud H."/>
        </authorList>
    </citation>
    <scope>NUCLEOTIDE SEQUENCE</scope>
    <source>
        <strain evidence="2">CBHHK200</strain>
    </source>
</reference>
<keyword evidence="3" id="KW-1185">Reference proteome</keyword>
<feature type="non-terminal residue" evidence="2">
    <location>
        <position position="75"/>
    </location>
</feature>
<organism evidence="2 3">
    <name type="scientific">Mycena alexandri</name>
    <dbReference type="NCBI Taxonomy" id="1745969"/>
    <lineage>
        <taxon>Eukaryota</taxon>
        <taxon>Fungi</taxon>
        <taxon>Dikarya</taxon>
        <taxon>Basidiomycota</taxon>
        <taxon>Agaricomycotina</taxon>
        <taxon>Agaricomycetes</taxon>
        <taxon>Agaricomycetidae</taxon>
        <taxon>Agaricales</taxon>
        <taxon>Marasmiineae</taxon>
        <taxon>Mycenaceae</taxon>
        <taxon>Mycena</taxon>
    </lineage>
</organism>
<dbReference type="SUPFAM" id="SSF81383">
    <property type="entry name" value="F-box domain"/>
    <property type="match status" value="1"/>
</dbReference>
<dbReference type="EMBL" id="JARJCM010000003">
    <property type="protein sequence ID" value="KAJ7046320.1"/>
    <property type="molecule type" value="Genomic_DNA"/>
</dbReference>
<dbReference type="Gene3D" id="1.20.1280.50">
    <property type="match status" value="1"/>
</dbReference>